<protein>
    <recommendedName>
        <fullName evidence="4">ABC transporter permease</fullName>
    </recommendedName>
</protein>
<feature type="transmembrane region" description="Helical" evidence="1">
    <location>
        <begin position="209"/>
        <end position="229"/>
    </location>
</feature>
<feature type="transmembrane region" description="Helical" evidence="1">
    <location>
        <begin position="141"/>
        <end position="162"/>
    </location>
</feature>
<evidence type="ECO:0000256" key="1">
    <source>
        <dbReference type="SAM" id="Phobius"/>
    </source>
</evidence>
<feature type="transmembrane region" description="Helical" evidence="1">
    <location>
        <begin position="169"/>
        <end position="189"/>
    </location>
</feature>
<keyword evidence="3" id="KW-1185">Reference proteome</keyword>
<dbReference type="EMBL" id="CP048209">
    <property type="protein sequence ID" value="QHT59613.1"/>
    <property type="molecule type" value="Genomic_DNA"/>
</dbReference>
<organism evidence="2 3">
    <name type="scientific">Paenibacillus lycopersici</name>
    <dbReference type="NCBI Taxonomy" id="2704462"/>
    <lineage>
        <taxon>Bacteria</taxon>
        <taxon>Bacillati</taxon>
        <taxon>Bacillota</taxon>
        <taxon>Bacilli</taxon>
        <taxon>Bacillales</taxon>
        <taxon>Paenibacillaceae</taxon>
        <taxon>Paenibacillus</taxon>
    </lineage>
</organism>
<keyword evidence="1" id="KW-1133">Transmembrane helix</keyword>
<feature type="transmembrane region" description="Helical" evidence="1">
    <location>
        <begin position="20"/>
        <end position="41"/>
    </location>
</feature>
<reference evidence="2 3" key="1">
    <citation type="submission" date="2020-01" db="EMBL/GenBank/DDBJ databases">
        <title>Paenibacillus sp. nov., isolated from tomato rhizosphere.</title>
        <authorList>
            <person name="Weon H.-Y."/>
            <person name="Lee S.A."/>
        </authorList>
    </citation>
    <scope>NUCLEOTIDE SEQUENCE [LARGE SCALE GENOMIC DNA]</scope>
    <source>
        <strain evidence="2 3">12200R-189</strain>
    </source>
</reference>
<keyword evidence="1" id="KW-0812">Transmembrane</keyword>
<gene>
    <name evidence="2" type="ORF">GXP70_06370</name>
</gene>
<proteinExistence type="predicted"/>
<name>A0A6C0FVZ3_9BACL</name>
<keyword evidence="1" id="KW-0472">Membrane</keyword>
<evidence type="ECO:0000313" key="2">
    <source>
        <dbReference type="EMBL" id="QHT59613.1"/>
    </source>
</evidence>
<evidence type="ECO:0000313" key="3">
    <source>
        <dbReference type="Proteomes" id="UP000476064"/>
    </source>
</evidence>
<dbReference type="KEGG" id="plyc:GXP70_06370"/>
<sequence length="241" mass="27641">MSHWQGAVTLLRLEGRRGWIGLLLTMASFAYLGVFMIIPLLHAMSDPGEEQSYSWAVDFLYLTLMPIMGFLMNRNTLNCWNRDPYTRRLAYYRTLPISWNTIVVSRMLQHAIVLTIVFAFYFTLQYLLSGFMREQLAVGDYVLFVLIWYGYALMAGATYIFFELTLKGNAYIIVCFLYVIVYALIDLILWATHTNLIESTIAAAREHHYAWPVLSVVLGAALAVLLGALTRMRVVKRGLLQ</sequence>
<dbReference type="Proteomes" id="UP000476064">
    <property type="component" value="Chromosome"/>
</dbReference>
<dbReference type="AlphaFoldDB" id="A0A6C0FVZ3"/>
<evidence type="ECO:0008006" key="4">
    <source>
        <dbReference type="Google" id="ProtNLM"/>
    </source>
</evidence>
<feature type="transmembrane region" description="Helical" evidence="1">
    <location>
        <begin position="53"/>
        <end position="72"/>
    </location>
</feature>
<feature type="transmembrane region" description="Helical" evidence="1">
    <location>
        <begin position="111"/>
        <end position="129"/>
    </location>
</feature>
<accession>A0A6C0FVZ3</accession>
<dbReference type="RefSeq" id="WP_162355679.1">
    <property type="nucleotide sequence ID" value="NZ_CP048209.1"/>
</dbReference>